<organism evidence="1">
    <name type="scientific">Tetraselmis sp. GSL018</name>
    <dbReference type="NCBI Taxonomy" id="582737"/>
    <lineage>
        <taxon>Eukaryota</taxon>
        <taxon>Viridiplantae</taxon>
        <taxon>Chlorophyta</taxon>
        <taxon>core chlorophytes</taxon>
        <taxon>Chlorodendrophyceae</taxon>
        <taxon>Chlorodendrales</taxon>
        <taxon>Chlorodendraceae</taxon>
        <taxon>Tetraselmis</taxon>
    </lineage>
</organism>
<dbReference type="EMBL" id="GBEZ01007836">
    <property type="protein sequence ID" value="JAC77656.1"/>
    <property type="molecule type" value="Transcribed_RNA"/>
</dbReference>
<gene>
    <name evidence="1" type="ORF">TSPGSL018_17143</name>
</gene>
<accession>A0A061S4G5</accession>
<feature type="non-terminal residue" evidence="1">
    <location>
        <position position="1"/>
    </location>
</feature>
<name>A0A061S4G5_9CHLO</name>
<protein>
    <submittedName>
        <fullName evidence="1">Uncharacterized protein</fullName>
    </submittedName>
</protein>
<dbReference type="AlphaFoldDB" id="A0A061S4G5"/>
<evidence type="ECO:0000313" key="1">
    <source>
        <dbReference type="EMBL" id="JAC77656.1"/>
    </source>
</evidence>
<proteinExistence type="predicted"/>
<reference evidence="1" key="1">
    <citation type="submission" date="2014-05" db="EMBL/GenBank/DDBJ databases">
        <title>The transcriptome of the halophilic microalga Tetraselmis sp. GSL018 isolated from the Great Salt Lake, Utah.</title>
        <authorList>
            <person name="Jinkerson R.E."/>
            <person name="D'Adamo S."/>
            <person name="Posewitz M.C."/>
        </authorList>
    </citation>
    <scope>NUCLEOTIDE SEQUENCE</scope>
    <source>
        <strain evidence="1">GSL018</strain>
    </source>
</reference>
<sequence>PAAGCGFRLVNGVLLDLPHHLLERDGLSVVVVADGLHHLPQHVKVEEVEDGEPLLVHAGRDPHLEVEVGGVRPVVAPAVPGAGELVGGLALAEPRVVVGLLRDAVLGLEGLDGLPEVRDLARVEGDQLAVHRVHGGDDDEGLQLVGEEEAVEDALHLPVEEQPHVVVLHADVDEVAPRVRHDLHGHGVVEKGVEPAEGELGVLLDLDLKLAIQALVL</sequence>